<evidence type="ECO:0000313" key="2">
    <source>
        <dbReference type="Proteomes" id="UP001341840"/>
    </source>
</evidence>
<reference evidence="1 2" key="1">
    <citation type="journal article" date="2023" name="Plants (Basel)">
        <title>Bridging the Gap: Combining Genomics and Transcriptomics Approaches to Understand Stylosanthes scabra, an Orphan Legume from the Brazilian Caatinga.</title>
        <authorList>
            <person name="Ferreira-Neto J.R.C."/>
            <person name="da Silva M.D."/>
            <person name="Binneck E."/>
            <person name="de Melo N.F."/>
            <person name="da Silva R.H."/>
            <person name="de Melo A.L.T.M."/>
            <person name="Pandolfi V."/>
            <person name="Bustamante F.O."/>
            <person name="Brasileiro-Vidal A.C."/>
            <person name="Benko-Iseppon A.M."/>
        </authorList>
    </citation>
    <scope>NUCLEOTIDE SEQUENCE [LARGE SCALE GENOMIC DNA]</scope>
    <source>
        <tissue evidence="1">Leaves</tissue>
    </source>
</reference>
<gene>
    <name evidence="1" type="ORF">PIB30_063285</name>
</gene>
<dbReference type="Proteomes" id="UP001341840">
    <property type="component" value="Unassembled WGS sequence"/>
</dbReference>
<proteinExistence type="predicted"/>
<keyword evidence="2" id="KW-1185">Reference proteome</keyword>
<organism evidence="1 2">
    <name type="scientific">Stylosanthes scabra</name>
    <dbReference type="NCBI Taxonomy" id="79078"/>
    <lineage>
        <taxon>Eukaryota</taxon>
        <taxon>Viridiplantae</taxon>
        <taxon>Streptophyta</taxon>
        <taxon>Embryophyta</taxon>
        <taxon>Tracheophyta</taxon>
        <taxon>Spermatophyta</taxon>
        <taxon>Magnoliopsida</taxon>
        <taxon>eudicotyledons</taxon>
        <taxon>Gunneridae</taxon>
        <taxon>Pentapetalae</taxon>
        <taxon>rosids</taxon>
        <taxon>fabids</taxon>
        <taxon>Fabales</taxon>
        <taxon>Fabaceae</taxon>
        <taxon>Papilionoideae</taxon>
        <taxon>50 kb inversion clade</taxon>
        <taxon>dalbergioids sensu lato</taxon>
        <taxon>Dalbergieae</taxon>
        <taxon>Pterocarpus clade</taxon>
        <taxon>Stylosanthes</taxon>
    </lineage>
</organism>
<evidence type="ECO:0000313" key="1">
    <source>
        <dbReference type="EMBL" id="MED6198151.1"/>
    </source>
</evidence>
<dbReference type="EMBL" id="JASCZI010212049">
    <property type="protein sequence ID" value="MED6198151.1"/>
    <property type="molecule type" value="Genomic_DNA"/>
</dbReference>
<comment type="caution">
    <text evidence="1">The sequence shown here is derived from an EMBL/GenBank/DDBJ whole genome shotgun (WGS) entry which is preliminary data.</text>
</comment>
<sequence length="341" mass="38061">MLRPPTYPFQIPTLMELPFQPLPHKPISLFPTKTHFQLLFSLFLLPPIPQNLPFSPIAPIFRAPISLFRQINGRRLRAQCGAVTGGFVELIIRSSTMSNEAHGISGAGHKETVFVGSSERIPSDIDEDNVCILTGEEFSADFLRDRIGFRRFPVITDADQRLPNRTDFNSNNNYQIVYEDLNHGYGIVRSDSDCNSDLSDHSVPRGYVAEVDNRNYPNNFSRVHFDPGYCRQVSGQLSRQGSGHFSRQASGHFTRQVSGKFTRQLSGKILDGVCCDRVASVANASHIYVVDSPQSSHAYGKAYSEVSVEEFFPGQMTGSSDMWVVRHGLYPSGRTSPGRNL</sequence>
<accession>A0ABU6XJW3</accession>
<name>A0ABU6XJW3_9FABA</name>
<protein>
    <submittedName>
        <fullName evidence="1">Uncharacterized protein</fullName>
    </submittedName>
</protein>